<keyword evidence="4 5" id="KW-0687">Ribonucleoprotein</keyword>
<dbReference type="AlphaFoldDB" id="A0A0T5YZI3"/>
<dbReference type="PATRIC" id="fig|54398.3.peg.2356"/>
<dbReference type="NCBIfam" id="NF004612">
    <property type="entry name" value="PRK05943.1"/>
    <property type="match status" value="1"/>
</dbReference>
<sequence>MSVSFEITAQPRSDTGKGASRRLRRTGMVPGIIYGGHQEPSMISLAHNELILHLDHEAFYSHILNLKVGDATEQVVLKDLQRHPAKPFIMHIDFQRISAGEKIRMQVPLHFTNQESAPGTKAGGQASHMLSDVEITCLPKDLPEFIEVDMGEMNVGDAIHLSELKLPAGVELPSSEHEDTIVVNIHSGHTATDEDETEEGAAE</sequence>
<dbReference type="PANTHER" id="PTHR33284">
    <property type="entry name" value="RIBOSOMAL PROTEIN L25/GLN-TRNA SYNTHETASE, ANTI-CODON-BINDING DOMAIN-CONTAINING PROTEIN"/>
    <property type="match status" value="1"/>
</dbReference>
<comment type="subunit">
    <text evidence="5">Part of the 50S ribosomal subunit; part of the 5S rRNA/L5/L18/L25 subcomplex. Contacts the 5S rRNA. Binds to the 5S rRNA independently of L5 and L18.</text>
</comment>
<proteinExistence type="inferred from homology"/>
<dbReference type="CDD" id="cd00495">
    <property type="entry name" value="Ribosomal_L25_TL5_CTC"/>
    <property type="match status" value="1"/>
</dbReference>
<keyword evidence="10" id="KW-1185">Reference proteome</keyword>
<name>A0A0T5YZI3_9GAMM</name>
<comment type="caution">
    <text evidence="9">The sequence shown here is derived from an EMBL/GenBank/DDBJ whole genome shotgun (WGS) entry which is preliminary data.</text>
</comment>
<accession>A0A0T5YZI3</accession>
<dbReference type="SUPFAM" id="SSF50715">
    <property type="entry name" value="Ribosomal protein L25-like"/>
    <property type="match status" value="1"/>
</dbReference>
<dbReference type="PANTHER" id="PTHR33284:SF1">
    <property type="entry name" value="RIBOSOMAL PROTEIN L25_GLN-TRNA SYNTHETASE, ANTI-CODON-BINDING DOMAIN-CONTAINING PROTEIN"/>
    <property type="match status" value="1"/>
</dbReference>
<evidence type="ECO:0000313" key="9">
    <source>
        <dbReference type="EMBL" id="KRT55662.1"/>
    </source>
</evidence>
<dbReference type="InterPro" id="IPR020055">
    <property type="entry name" value="Ribosomal_bL25_short"/>
</dbReference>
<dbReference type="NCBIfam" id="NF004128">
    <property type="entry name" value="PRK05618.1-2"/>
    <property type="match status" value="1"/>
</dbReference>
<dbReference type="InterPro" id="IPR011035">
    <property type="entry name" value="Ribosomal_bL25/Gln-tRNA_synth"/>
</dbReference>
<dbReference type="InterPro" id="IPR020057">
    <property type="entry name" value="Ribosomal_bL25_b-dom"/>
</dbReference>
<evidence type="ECO:0000259" key="7">
    <source>
        <dbReference type="Pfam" id="PF01386"/>
    </source>
</evidence>
<feature type="domain" description="Large ribosomal subunit protein bL25 L25" evidence="7">
    <location>
        <begin position="7"/>
        <end position="94"/>
    </location>
</feature>
<dbReference type="InterPro" id="IPR029751">
    <property type="entry name" value="Ribosomal_L25_dom"/>
</dbReference>
<dbReference type="Pfam" id="PF01386">
    <property type="entry name" value="Ribosomal_L25p"/>
    <property type="match status" value="1"/>
</dbReference>
<dbReference type="RefSeq" id="WP_060528545.1">
    <property type="nucleotide sequence ID" value="NZ_KQ557137.1"/>
</dbReference>
<evidence type="ECO:0000259" key="8">
    <source>
        <dbReference type="Pfam" id="PF14693"/>
    </source>
</evidence>
<dbReference type="GO" id="GO:0008097">
    <property type="term" value="F:5S rRNA binding"/>
    <property type="evidence" value="ECO:0007669"/>
    <property type="project" value="InterPro"/>
</dbReference>
<comment type="similarity">
    <text evidence="5">Belongs to the bacterial ribosomal protein bL25 family. CTC subfamily.</text>
</comment>
<feature type="compositionally biased region" description="Polar residues" evidence="6">
    <location>
        <begin position="1"/>
        <end position="13"/>
    </location>
</feature>
<dbReference type="InterPro" id="IPR020930">
    <property type="entry name" value="Ribosomal_uL5_bac-type"/>
</dbReference>
<keyword evidence="1 5" id="KW-0699">rRNA-binding</keyword>
<dbReference type="Pfam" id="PF14693">
    <property type="entry name" value="Ribosomal_TL5_C"/>
    <property type="match status" value="1"/>
</dbReference>
<dbReference type="GO" id="GO:0006412">
    <property type="term" value="P:translation"/>
    <property type="evidence" value="ECO:0007669"/>
    <property type="project" value="UniProtKB-UniRule"/>
</dbReference>
<dbReference type="InterPro" id="IPR001021">
    <property type="entry name" value="Ribosomal_bL25_long"/>
</dbReference>
<dbReference type="NCBIfam" id="NF004130">
    <property type="entry name" value="PRK05618.1-5"/>
    <property type="match status" value="1"/>
</dbReference>
<dbReference type="GO" id="GO:0022625">
    <property type="term" value="C:cytosolic large ribosomal subunit"/>
    <property type="evidence" value="ECO:0007669"/>
    <property type="project" value="TreeGrafter"/>
</dbReference>
<gene>
    <name evidence="5" type="primary">rplY</name>
    <name evidence="5" type="synonym">ctc</name>
    <name evidence="9" type="ORF">Ga0074115_12222</name>
</gene>
<protein>
    <recommendedName>
        <fullName evidence="5">Large ribosomal subunit protein bL25</fullName>
    </recommendedName>
    <alternativeName>
        <fullName evidence="5">General stress protein CTC</fullName>
    </alternativeName>
</protein>
<dbReference type="GO" id="GO:0003735">
    <property type="term" value="F:structural constituent of ribosome"/>
    <property type="evidence" value="ECO:0007669"/>
    <property type="project" value="InterPro"/>
</dbReference>
<organism evidence="9 10">
    <name type="scientific">endosymbiont of Ridgeia piscesae</name>
    <dbReference type="NCBI Taxonomy" id="54398"/>
    <lineage>
        <taxon>Bacteria</taxon>
        <taxon>Pseudomonadati</taxon>
        <taxon>Pseudomonadota</taxon>
        <taxon>Gammaproteobacteria</taxon>
        <taxon>sulfur-oxidizing symbionts</taxon>
    </lineage>
</organism>
<dbReference type="InterPro" id="IPR020056">
    <property type="entry name" value="Rbsml_bL25/Gln-tRNA_synth_N"/>
</dbReference>
<dbReference type="Gene3D" id="2.40.240.10">
    <property type="entry name" value="Ribosomal Protein L25, Chain P"/>
    <property type="match status" value="1"/>
</dbReference>
<dbReference type="EMBL" id="LDXT01000075">
    <property type="protein sequence ID" value="KRT55662.1"/>
    <property type="molecule type" value="Genomic_DNA"/>
</dbReference>
<evidence type="ECO:0000256" key="6">
    <source>
        <dbReference type="SAM" id="MobiDB-lite"/>
    </source>
</evidence>
<dbReference type="OrthoDB" id="9806411at2"/>
<reference evidence="9 10" key="1">
    <citation type="submission" date="2015-11" db="EMBL/GenBank/DDBJ databases">
        <title>The genome of Candidatus Endoriftia persephone in Ridgeia piscesae and population structure of the North Eastern Pacific vestimentiferan symbionts.</title>
        <authorList>
            <person name="Perez M."/>
            <person name="Juniper K.S."/>
        </authorList>
    </citation>
    <scope>NUCLEOTIDE SEQUENCE [LARGE SCALE GENOMIC DNA]</scope>
    <source>
        <strain evidence="9">Ind11</strain>
    </source>
</reference>
<dbReference type="NCBIfam" id="TIGR00731">
    <property type="entry name" value="bL25_bact_ctc"/>
    <property type="match status" value="1"/>
</dbReference>
<dbReference type="HAMAP" id="MF_01334">
    <property type="entry name" value="Ribosomal_bL25_CTC"/>
    <property type="match status" value="1"/>
</dbReference>
<dbReference type="HAMAP" id="MF_01336">
    <property type="entry name" value="Ribosomal_bL25"/>
    <property type="match status" value="1"/>
</dbReference>
<evidence type="ECO:0000256" key="1">
    <source>
        <dbReference type="ARBA" id="ARBA00022730"/>
    </source>
</evidence>
<comment type="function">
    <text evidence="5">This is one of the proteins that binds to the 5S RNA in the ribosome where it forms part of the central protuberance.</text>
</comment>
<keyword evidence="3 5" id="KW-0689">Ribosomal protein</keyword>
<feature type="region of interest" description="Disordered" evidence="6">
    <location>
        <begin position="1"/>
        <end position="20"/>
    </location>
</feature>
<evidence type="ECO:0000256" key="4">
    <source>
        <dbReference type="ARBA" id="ARBA00023274"/>
    </source>
</evidence>
<dbReference type="Gene3D" id="2.170.120.20">
    <property type="entry name" value="Ribosomal protein L25, beta domain"/>
    <property type="match status" value="1"/>
</dbReference>
<dbReference type="InterPro" id="IPR037121">
    <property type="entry name" value="Ribosomal_bL25_C"/>
</dbReference>
<feature type="domain" description="Large ribosomal subunit protein bL25 beta" evidence="8">
    <location>
        <begin position="102"/>
        <end position="186"/>
    </location>
</feature>
<evidence type="ECO:0000256" key="3">
    <source>
        <dbReference type="ARBA" id="ARBA00022980"/>
    </source>
</evidence>
<evidence type="ECO:0000313" key="10">
    <source>
        <dbReference type="Proteomes" id="UP000051634"/>
    </source>
</evidence>
<evidence type="ECO:0000256" key="5">
    <source>
        <dbReference type="HAMAP-Rule" id="MF_01334"/>
    </source>
</evidence>
<dbReference type="Proteomes" id="UP000051634">
    <property type="component" value="Unassembled WGS sequence"/>
</dbReference>
<keyword evidence="2 5" id="KW-0694">RNA-binding</keyword>
<evidence type="ECO:0000256" key="2">
    <source>
        <dbReference type="ARBA" id="ARBA00022884"/>
    </source>
</evidence>